<reference evidence="13 14" key="1">
    <citation type="submission" date="2018-09" db="EMBL/GenBank/DDBJ databases">
        <title>Complete genome sequence of Euzebya sp. DY32-46 isolated from seawater of Pacific Ocean.</title>
        <authorList>
            <person name="Xu L."/>
            <person name="Wu Y.-H."/>
            <person name="Xu X.-W."/>
        </authorList>
    </citation>
    <scope>NUCLEOTIDE SEQUENCE [LARGE SCALE GENOMIC DNA]</scope>
    <source>
        <strain evidence="13 14">DY32-46</strain>
    </source>
</reference>
<evidence type="ECO:0000256" key="7">
    <source>
        <dbReference type="ARBA" id="ARBA00022917"/>
    </source>
</evidence>
<keyword evidence="5 10" id="KW-0862">Zinc</keyword>
<evidence type="ECO:0000256" key="2">
    <source>
        <dbReference type="ARBA" id="ARBA00022598"/>
    </source>
</evidence>
<dbReference type="Pfam" id="PF01406">
    <property type="entry name" value="tRNA-synt_1e"/>
    <property type="match status" value="1"/>
</dbReference>
<evidence type="ECO:0000256" key="3">
    <source>
        <dbReference type="ARBA" id="ARBA00022723"/>
    </source>
</evidence>
<feature type="domain" description="Cysteinyl-tRNA ligase anticodon binding" evidence="12">
    <location>
        <begin position="437"/>
        <end position="483"/>
    </location>
</feature>
<comment type="subcellular location">
    <subcellularLocation>
        <location evidence="10">Cytoplasm</location>
    </subcellularLocation>
</comment>
<dbReference type="InterPro" id="IPR024909">
    <property type="entry name" value="Cys-tRNA/MSH_ligase"/>
</dbReference>
<dbReference type="GO" id="GO:0005829">
    <property type="term" value="C:cytosol"/>
    <property type="evidence" value="ECO:0007669"/>
    <property type="project" value="TreeGrafter"/>
</dbReference>
<dbReference type="SUPFAM" id="SSF52374">
    <property type="entry name" value="Nucleotidylyl transferase"/>
    <property type="match status" value="1"/>
</dbReference>
<comment type="subunit">
    <text evidence="1 10">Monomer.</text>
</comment>
<keyword evidence="4 10" id="KW-0547">Nucleotide-binding</keyword>
<keyword evidence="8 10" id="KW-0030">Aminoacyl-tRNA synthetase</keyword>
<dbReference type="RefSeq" id="WP_114592433.1">
    <property type="nucleotide sequence ID" value="NZ_CP031165.1"/>
</dbReference>
<keyword evidence="10" id="KW-0963">Cytoplasm</keyword>
<dbReference type="HAMAP" id="MF_00041">
    <property type="entry name" value="Cys_tRNA_synth"/>
    <property type="match status" value="1"/>
</dbReference>
<feature type="binding site" evidence="10">
    <location>
        <position position="28"/>
    </location>
    <ligand>
        <name>Zn(2+)</name>
        <dbReference type="ChEBI" id="CHEBI:29105"/>
    </ligand>
</feature>
<feature type="binding site" evidence="10">
    <location>
        <position position="246"/>
    </location>
    <ligand>
        <name>Zn(2+)</name>
        <dbReference type="ChEBI" id="CHEBI:29105"/>
    </ligand>
</feature>
<evidence type="ECO:0000313" key="13">
    <source>
        <dbReference type="EMBL" id="AXV08033.1"/>
    </source>
</evidence>
<accession>A0A346Y0N6</accession>
<feature type="binding site" evidence="10">
    <location>
        <position position="250"/>
    </location>
    <ligand>
        <name>Zn(2+)</name>
        <dbReference type="ChEBI" id="CHEBI:29105"/>
    </ligand>
</feature>
<evidence type="ECO:0000259" key="11">
    <source>
        <dbReference type="Pfam" id="PF01406"/>
    </source>
</evidence>
<keyword evidence="7 10" id="KW-0648">Protein biosynthesis</keyword>
<dbReference type="EC" id="6.1.1.16" evidence="10"/>
<feature type="binding site" evidence="10">
    <location>
        <position position="285"/>
    </location>
    <ligand>
        <name>ATP</name>
        <dbReference type="ChEBI" id="CHEBI:30616"/>
    </ligand>
</feature>
<dbReference type="InterPro" id="IPR056411">
    <property type="entry name" value="CysS_C"/>
</dbReference>
<comment type="cofactor">
    <cofactor evidence="10">
        <name>Zn(2+)</name>
        <dbReference type="ChEBI" id="CHEBI:29105"/>
    </cofactor>
    <text evidence="10">Binds 1 zinc ion per subunit.</text>
</comment>
<dbReference type="OrthoDB" id="9815130at2"/>
<evidence type="ECO:0000256" key="10">
    <source>
        <dbReference type="HAMAP-Rule" id="MF_00041"/>
    </source>
</evidence>
<evidence type="ECO:0000259" key="12">
    <source>
        <dbReference type="Pfam" id="PF23493"/>
    </source>
</evidence>
<dbReference type="PRINTS" id="PR00983">
    <property type="entry name" value="TRNASYNTHCYS"/>
</dbReference>
<gene>
    <name evidence="10" type="primary">cysS</name>
    <name evidence="13" type="ORF">DVS28_a3358</name>
</gene>
<keyword evidence="6 10" id="KW-0067">ATP-binding</keyword>
<dbReference type="NCBIfam" id="TIGR00435">
    <property type="entry name" value="cysS"/>
    <property type="match status" value="1"/>
</dbReference>
<feature type="domain" description="tRNA synthetases class I catalytic" evidence="11">
    <location>
        <begin position="15"/>
        <end position="330"/>
    </location>
</feature>
<evidence type="ECO:0000256" key="6">
    <source>
        <dbReference type="ARBA" id="ARBA00022840"/>
    </source>
</evidence>
<dbReference type="GO" id="GO:0004817">
    <property type="term" value="F:cysteine-tRNA ligase activity"/>
    <property type="evidence" value="ECO:0007669"/>
    <property type="project" value="UniProtKB-UniRule"/>
</dbReference>
<dbReference type="Gene3D" id="1.20.120.1910">
    <property type="entry name" value="Cysteine-tRNA ligase, C-terminal anti-codon recognition domain"/>
    <property type="match status" value="1"/>
</dbReference>
<dbReference type="AlphaFoldDB" id="A0A346Y0N6"/>
<protein>
    <recommendedName>
        <fullName evidence="10">Cysteine--tRNA ligase</fullName>
        <ecNumber evidence="10">6.1.1.16</ecNumber>
    </recommendedName>
    <alternativeName>
        <fullName evidence="10">Cysteinyl-tRNA synthetase</fullName>
        <shortName evidence="10">CysRS</shortName>
    </alternativeName>
</protein>
<sequence>MLKLFNTLTRTLEAFTPLQPGTVGMYTCGPTVYAYAHIGNMRAYVFSDTLRRALLWHGYDVTQVVNITDVGHLVSDADEGEDKLEVAAAREERSIWEIAAHYTDAFFTDIDRLGILPPSEAPRATDHIDQMIAFGEKLQADGHTYPAPSGLYFDSTTVTGYGELAGLDIEGLREGARVEAVEGKRNPTDFAVWRSSPDDVKRQMEWDSPWGVGAPGWHLECSVMSMEYLGNQFDIHTGGVDHIPVHHTNEIAQSKAFLGTEDASDWVPTWMHNEFVLFGDEKMSKSAGRTLLVEDLIQQGYHPRVYRYLLLGSTYRQQLGFGDEAMDAARTALLRLLGRIPEGISTDLITHEQAAEAIATEEGRGYLARMHDAISNDLNTPKVLAELHAVVRDDDLDDADRRVLLQAVESLLGLGLTSLTTDEVQRPAGDADDDLDTDAIDALVADRDRARADKDWGRADEIRDQLAELGVELLDGADGSTWRRRQ</sequence>
<comment type="catalytic activity">
    <reaction evidence="9 10">
        <text>tRNA(Cys) + L-cysteine + ATP = L-cysteinyl-tRNA(Cys) + AMP + diphosphate</text>
        <dbReference type="Rhea" id="RHEA:17773"/>
        <dbReference type="Rhea" id="RHEA-COMP:9661"/>
        <dbReference type="Rhea" id="RHEA-COMP:9679"/>
        <dbReference type="ChEBI" id="CHEBI:30616"/>
        <dbReference type="ChEBI" id="CHEBI:33019"/>
        <dbReference type="ChEBI" id="CHEBI:35235"/>
        <dbReference type="ChEBI" id="CHEBI:78442"/>
        <dbReference type="ChEBI" id="CHEBI:78517"/>
        <dbReference type="ChEBI" id="CHEBI:456215"/>
        <dbReference type="EC" id="6.1.1.16"/>
    </reaction>
</comment>
<dbReference type="KEGG" id="euz:DVS28_a3358"/>
<feature type="binding site" evidence="10">
    <location>
        <position position="221"/>
    </location>
    <ligand>
        <name>Zn(2+)</name>
        <dbReference type="ChEBI" id="CHEBI:29105"/>
    </ligand>
</feature>
<dbReference type="PANTHER" id="PTHR10890:SF3">
    <property type="entry name" value="CYSTEINE--TRNA LIGASE, CYTOPLASMIC"/>
    <property type="match status" value="1"/>
</dbReference>
<evidence type="ECO:0000256" key="4">
    <source>
        <dbReference type="ARBA" id="ARBA00022741"/>
    </source>
</evidence>
<dbReference type="CDD" id="cd00672">
    <property type="entry name" value="CysRS_core"/>
    <property type="match status" value="1"/>
</dbReference>
<dbReference type="Proteomes" id="UP000264006">
    <property type="component" value="Chromosome"/>
</dbReference>
<dbReference type="SUPFAM" id="SSF47323">
    <property type="entry name" value="Anticodon-binding domain of a subclass of class I aminoacyl-tRNA synthetases"/>
    <property type="match status" value="1"/>
</dbReference>
<dbReference type="InterPro" id="IPR032678">
    <property type="entry name" value="tRNA-synt_1_cat_dom"/>
</dbReference>
<dbReference type="GO" id="GO:0005524">
    <property type="term" value="F:ATP binding"/>
    <property type="evidence" value="ECO:0007669"/>
    <property type="project" value="UniProtKB-UniRule"/>
</dbReference>
<evidence type="ECO:0000256" key="1">
    <source>
        <dbReference type="ARBA" id="ARBA00011245"/>
    </source>
</evidence>
<dbReference type="InterPro" id="IPR014729">
    <property type="entry name" value="Rossmann-like_a/b/a_fold"/>
</dbReference>
<organism evidence="13 14">
    <name type="scientific">Euzebya pacifica</name>
    <dbReference type="NCBI Taxonomy" id="1608957"/>
    <lineage>
        <taxon>Bacteria</taxon>
        <taxon>Bacillati</taxon>
        <taxon>Actinomycetota</taxon>
        <taxon>Nitriliruptoria</taxon>
        <taxon>Euzebyales</taxon>
    </lineage>
</organism>
<name>A0A346Y0N6_9ACTN</name>
<keyword evidence="3 10" id="KW-0479">Metal-binding</keyword>
<keyword evidence="2 10" id="KW-0436">Ligase</keyword>
<dbReference type="PANTHER" id="PTHR10890">
    <property type="entry name" value="CYSTEINYL-TRNA SYNTHETASE"/>
    <property type="match status" value="1"/>
</dbReference>
<evidence type="ECO:0000313" key="14">
    <source>
        <dbReference type="Proteomes" id="UP000264006"/>
    </source>
</evidence>
<dbReference type="EMBL" id="CP031165">
    <property type="protein sequence ID" value="AXV08033.1"/>
    <property type="molecule type" value="Genomic_DNA"/>
</dbReference>
<dbReference type="GO" id="GO:0008270">
    <property type="term" value="F:zinc ion binding"/>
    <property type="evidence" value="ECO:0007669"/>
    <property type="project" value="UniProtKB-UniRule"/>
</dbReference>
<dbReference type="InterPro" id="IPR009080">
    <property type="entry name" value="tRNAsynth_Ia_anticodon-bd"/>
</dbReference>
<proteinExistence type="inferred from homology"/>
<feature type="short sequence motif" description="'KMSKS' region" evidence="10">
    <location>
        <begin position="282"/>
        <end position="286"/>
    </location>
</feature>
<dbReference type="GO" id="GO:0006423">
    <property type="term" value="P:cysteinyl-tRNA aminoacylation"/>
    <property type="evidence" value="ECO:0007669"/>
    <property type="project" value="UniProtKB-UniRule"/>
</dbReference>
<comment type="similarity">
    <text evidence="10">Belongs to the class-I aminoacyl-tRNA synthetase family.</text>
</comment>
<dbReference type="InterPro" id="IPR015803">
    <property type="entry name" value="Cys-tRNA-ligase"/>
</dbReference>
<evidence type="ECO:0000256" key="8">
    <source>
        <dbReference type="ARBA" id="ARBA00023146"/>
    </source>
</evidence>
<dbReference type="Gene3D" id="3.40.50.620">
    <property type="entry name" value="HUPs"/>
    <property type="match status" value="1"/>
</dbReference>
<feature type="short sequence motif" description="'HIGH' region" evidence="10">
    <location>
        <begin position="30"/>
        <end position="40"/>
    </location>
</feature>
<evidence type="ECO:0000256" key="9">
    <source>
        <dbReference type="ARBA" id="ARBA00047398"/>
    </source>
</evidence>
<keyword evidence="14" id="KW-1185">Reference proteome</keyword>
<dbReference type="Pfam" id="PF23493">
    <property type="entry name" value="CysS_C"/>
    <property type="match status" value="1"/>
</dbReference>
<evidence type="ECO:0000256" key="5">
    <source>
        <dbReference type="ARBA" id="ARBA00022833"/>
    </source>
</evidence>